<evidence type="ECO:0000256" key="3">
    <source>
        <dbReference type="ARBA" id="ARBA00022670"/>
    </source>
</evidence>
<evidence type="ECO:0000256" key="8">
    <source>
        <dbReference type="SAM" id="Phobius"/>
    </source>
</evidence>
<dbReference type="AlphaFoldDB" id="A0A4Y7RKR4"/>
<evidence type="ECO:0000256" key="5">
    <source>
        <dbReference type="ARBA" id="ARBA00022801"/>
    </source>
</evidence>
<protein>
    <submittedName>
        <fullName evidence="9">Accessory gene regulator protein B</fullName>
        <ecNumber evidence="9">3.4.-.-</ecNumber>
    </submittedName>
</protein>
<dbReference type="EMBL" id="QFFZ01000053">
    <property type="protein sequence ID" value="TEB09272.1"/>
    <property type="molecule type" value="Genomic_DNA"/>
</dbReference>
<reference evidence="9 10" key="1">
    <citation type="journal article" date="2018" name="Environ. Microbiol.">
        <title>Novel energy conservation strategies and behaviour of Pelotomaculum schinkii driving syntrophic propionate catabolism.</title>
        <authorList>
            <person name="Hidalgo-Ahumada C.A.P."/>
            <person name="Nobu M.K."/>
            <person name="Narihiro T."/>
            <person name="Tamaki H."/>
            <person name="Liu W.T."/>
            <person name="Kamagata Y."/>
            <person name="Stams A.J.M."/>
            <person name="Imachi H."/>
            <person name="Sousa D.Z."/>
        </authorList>
    </citation>
    <scope>NUCLEOTIDE SEQUENCE [LARGE SCALE GENOMIC DNA]</scope>
    <source>
        <strain evidence="9 10">MGP</strain>
    </source>
</reference>
<dbReference type="Proteomes" id="UP000297597">
    <property type="component" value="Unassembled WGS sequence"/>
</dbReference>
<keyword evidence="10" id="KW-1185">Reference proteome</keyword>
<organism evidence="9 10">
    <name type="scientific">Pelotomaculum propionicicum</name>
    <dbReference type="NCBI Taxonomy" id="258475"/>
    <lineage>
        <taxon>Bacteria</taxon>
        <taxon>Bacillati</taxon>
        <taxon>Bacillota</taxon>
        <taxon>Clostridia</taxon>
        <taxon>Eubacteriales</taxon>
        <taxon>Desulfotomaculaceae</taxon>
        <taxon>Pelotomaculum</taxon>
    </lineage>
</organism>
<dbReference type="GO" id="GO:0008233">
    <property type="term" value="F:peptidase activity"/>
    <property type="evidence" value="ECO:0007669"/>
    <property type="project" value="UniProtKB-KW"/>
</dbReference>
<keyword evidence="7 8" id="KW-0472">Membrane</keyword>
<keyword evidence="5 9" id="KW-0378">Hydrolase</keyword>
<evidence type="ECO:0000256" key="6">
    <source>
        <dbReference type="ARBA" id="ARBA00022989"/>
    </source>
</evidence>
<feature type="transmembrane region" description="Helical" evidence="8">
    <location>
        <begin position="109"/>
        <end position="129"/>
    </location>
</feature>
<evidence type="ECO:0000256" key="2">
    <source>
        <dbReference type="ARBA" id="ARBA00022654"/>
    </source>
</evidence>
<dbReference type="GO" id="GO:0009372">
    <property type="term" value="P:quorum sensing"/>
    <property type="evidence" value="ECO:0007669"/>
    <property type="project" value="UniProtKB-KW"/>
</dbReference>
<accession>A0A4Y7RKR4</accession>
<dbReference type="Pfam" id="PF04647">
    <property type="entry name" value="AgrB"/>
    <property type="match status" value="1"/>
</dbReference>
<keyword evidence="4 8" id="KW-0812">Transmembrane</keyword>
<feature type="transmembrane region" description="Helical" evidence="8">
    <location>
        <begin position="172"/>
        <end position="192"/>
    </location>
</feature>
<dbReference type="InterPro" id="IPR006741">
    <property type="entry name" value="AgrB"/>
</dbReference>
<evidence type="ECO:0000256" key="1">
    <source>
        <dbReference type="ARBA" id="ARBA00022475"/>
    </source>
</evidence>
<evidence type="ECO:0000313" key="9">
    <source>
        <dbReference type="EMBL" id="TEB09272.1"/>
    </source>
</evidence>
<dbReference type="EC" id="3.4.-.-" evidence="9"/>
<keyword evidence="6 8" id="KW-1133">Transmembrane helix</keyword>
<dbReference type="OrthoDB" id="2854767at2"/>
<dbReference type="GO" id="GO:0006508">
    <property type="term" value="P:proteolysis"/>
    <property type="evidence" value="ECO:0007669"/>
    <property type="project" value="UniProtKB-KW"/>
</dbReference>
<feature type="transmembrane region" description="Helical" evidence="8">
    <location>
        <begin position="34"/>
        <end position="67"/>
    </location>
</feature>
<dbReference type="SMART" id="SM00793">
    <property type="entry name" value="AgrB"/>
    <property type="match status" value="1"/>
</dbReference>
<name>A0A4Y7RKR4_9FIRM</name>
<evidence type="ECO:0000256" key="4">
    <source>
        <dbReference type="ARBA" id="ARBA00022692"/>
    </source>
</evidence>
<feature type="transmembrane region" description="Helical" evidence="8">
    <location>
        <begin position="149"/>
        <end position="166"/>
    </location>
</feature>
<keyword evidence="2" id="KW-0673">Quorum sensing</keyword>
<sequence>MSLYSTSSKIATYIIKEAELGSGRTDSVRYGLEIILGAIIKGVVLLASAYFLGILPQVIIALTCGSLLRLVSGGAHCTSYLRCLSCGLVIYLCTGEIAKYLEKLLSLDLLPAVLLPCYLIMALCTCLWAPAEVPYRTINYEERIPFRTLTMVLLTVLLTAAFLSIGHIRLSFIMAGILALLAQTLSFTPLGYKIIGKIDKLLFYITERRHIEQC</sequence>
<dbReference type="GO" id="GO:0016020">
    <property type="term" value="C:membrane"/>
    <property type="evidence" value="ECO:0007669"/>
    <property type="project" value="InterPro"/>
</dbReference>
<gene>
    <name evidence="9" type="primary">agrB_2</name>
    <name evidence="9" type="ORF">Pmgp_03261</name>
</gene>
<keyword evidence="3" id="KW-0645">Protease</keyword>
<evidence type="ECO:0000313" key="10">
    <source>
        <dbReference type="Proteomes" id="UP000297597"/>
    </source>
</evidence>
<keyword evidence="1" id="KW-1003">Cell membrane</keyword>
<dbReference type="RefSeq" id="WP_134215263.1">
    <property type="nucleotide sequence ID" value="NZ_QFFZ01000053.1"/>
</dbReference>
<comment type="caution">
    <text evidence="9">The sequence shown here is derived from an EMBL/GenBank/DDBJ whole genome shotgun (WGS) entry which is preliminary data.</text>
</comment>
<evidence type="ECO:0000256" key="7">
    <source>
        <dbReference type="ARBA" id="ARBA00023136"/>
    </source>
</evidence>
<proteinExistence type="predicted"/>